<dbReference type="EMBL" id="CP000942">
    <property type="protein sequence ID" value="ACA32812.1"/>
    <property type="molecule type" value="Genomic_DNA"/>
</dbReference>
<dbReference type="GeneID" id="29672391"/>
<dbReference type="HOGENOM" id="CLU_087843_3_2_14"/>
<accession>A0A2C9DY59</accession>
<evidence type="ECO:0000313" key="4">
    <source>
        <dbReference type="Proteomes" id="UP000002162"/>
    </source>
</evidence>
<reference evidence="3 4" key="1">
    <citation type="submission" date="2008-02" db="EMBL/GenBank/DDBJ databases">
        <title>Genome sequence of Ureaplasma parvum serovar 3.</title>
        <authorList>
            <person name="Methe B.A."/>
            <person name="Glass J."/>
            <person name="Waites K."/>
            <person name="Shrivastava S."/>
        </authorList>
    </citation>
    <scope>NUCLEOTIDE SEQUENCE [LARGE SCALE GENOMIC DNA]</scope>
    <source>
        <strain evidence="4">ATCC 27815 / 27 / NCTC 11736</strain>
    </source>
</reference>
<organism evidence="3 4">
    <name type="scientific">Ureaplasma parvum serovar 3 (strain ATCC 27815 / 27 / NCTC 11736)</name>
    <dbReference type="NCBI Taxonomy" id="505682"/>
    <lineage>
        <taxon>Bacteria</taxon>
        <taxon>Bacillati</taxon>
        <taxon>Mycoplasmatota</taxon>
        <taxon>Mycoplasmoidales</taxon>
        <taxon>Mycoplasmoidaceae</taxon>
        <taxon>Ureaplasma</taxon>
    </lineage>
</organism>
<dbReference type="GO" id="GO:0003723">
    <property type="term" value="F:RNA binding"/>
    <property type="evidence" value="ECO:0007669"/>
    <property type="project" value="UniProtKB-KW"/>
</dbReference>
<dbReference type="RefSeq" id="WP_006688871.1">
    <property type="nucleotide sequence ID" value="NC_010503.1"/>
</dbReference>
<dbReference type="GO" id="GO:0006355">
    <property type="term" value="P:regulation of DNA-templated transcription"/>
    <property type="evidence" value="ECO:0007669"/>
    <property type="project" value="InterPro"/>
</dbReference>
<dbReference type="AlphaFoldDB" id="A0A2C9DY59"/>
<dbReference type="KEGG" id="upa:UPA3_0308"/>
<protein>
    <submittedName>
        <fullName evidence="3">Transcription antitermination factor NusB</fullName>
    </submittedName>
</protein>
<dbReference type="InterPro" id="IPR006027">
    <property type="entry name" value="NusB_RsmB_TIM44"/>
</dbReference>
<gene>
    <name evidence="3" type="primary">nusB</name>
    <name evidence="3" type="ordered locus">UPA3_0308</name>
</gene>
<evidence type="ECO:0000259" key="2">
    <source>
        <dbReference type="Pfam" id="PF01029"/>
    </source>
</evidence>
<feature type="domain" description="NusB/RsmB/TIM44" evidence="2">
    <location>
        <begin position="47"/>
        <end position="125"/>
    </location>
</feature>
<name>A0A2C9DY59_UREP2</name>
<keyword evidence="1" id="KW-0694">RNA-binding</keyword>
<evidence type="ECO:0000313" key="3">
    <source>
        <dbReference type="EMBL" id="ACA32812.1"/>
    </source>
</evidence>
<dbReference type="Gene3D" id="1.10.940.10">
    <property type="entry name" value="NusB-like"/>
    <property type="match status" value="1"/>
</dbReference>
<evidence type="ECO:0000256" key="1">
    <source>
        <dbReference type="ARBA" id="ARBA00022884"/>
    </source>
</evidence>
<sequence length="127" mass="15120">MKTQWAKRVKLFQFIYHWLITKKNKPIALKCALVDFDLDLNWINVGEYILDNYEQLTKMIKPLISKDWTFERLSYVEQALLLSAYGEYLVLKTPKKIIIDQTLITTHNYSNNESYKFINAILDQLLN</sequence>
<dbReference type="Proteomes" id="UP000002162">
    <property type="component" value="Chromosome"/>
</dbReference>
<dbReference type="Pfam" id="PF01029">
    <property type="entry name" value="NusB"/>
    <property type="match status" value="1"/>
</dbReference>
<dbReference type="SUPFAM" id="SSF48013">
    <property type="entry name" value="NusB-like"/>
    <property type="match status" value="1"/>
</dbReference>
<proteinExistence type="predicted"/>
<dbReference type="InterPro" id="IPR035926">
    <property type="entry name" value="NusB-like_sf"/>
</dbReference>